<evidence type="ECO:0000313" key="6">
    <source>
        <dbReference type="EMBL" id="HGI88363.1"/>
    </source>
</evidence>
<dbReference type="Gene3D" id="3.40.50.300">
    <property type="entry name" value="P-loop containing nucleotide triphosphate hydrolases"/>
    <property type="match status" value="2"/>
</dbReference>
<protein>
    <submittedName>
        <fullName evidence="6">ATP-binding protein</fullName>
    </submittedName>
</protein>
<proteinExistence type="inferred from homology"/>
<dbReference type="InterPro" id="IPR008571">
    <property type="entry name" value="HerA-like"/>
</dbReference>
<comment type="catalytic activity">
    <reaction evidence="2">
        <text>Couples ATP hydrolysis with the unwinding of duplex DNA by translocating in the 3'-5' direction.</text>
        <dbReference type="EC" id="5.6.2.4"/>
    </reaction>
</comment>
<accession>A0A7C4FGQ1</accession>
<dbReference type="PANTHER" id="PTHR42957:SF2">
    <property type="entry name" value="HELICASE HERA CENTRAL DOMAIN-CONTAINING PROTEIN"/>
    <property type="match status" value="1"/>
</dbReference>
<dbReference type="AlphaFoldDB" id="A0A7C4FGQ1"/>
<comment type="caution">
    <text evidence="6">The sequence shown here is derived from an EMBL/GenBank/DDBJ whole genome shotgun (WGS) entry which is preliminary data.</text>
</comment>
<dbReference type="GO" id="GO:0043138">
    <property type="term" value="F:3'-5' DNA helicase activity"/>
    <property type="evidence" value="ECO:0007669"/>
    <property type="project" value="UniProtKB-EC"/>
</dbReference>
<comment type="catalytic activity">
    <reaction evidence="3">
        <text>ATP + H2O = ADP + phosphate + H(+)</text>
        <dbReference type="Rhea" id="RHEA:13065"/>
        <dbReference type="ChEBI" id="CHEBI:15377"/>
        <dbReference type="ChEBI" id="CHEBI:15378"/>
        <dbReference type="ChEBI" id="CHEBI:30616"/>
        <dbReference type="ChEBI" id="CHEBI:43474"/>
        <dbReference type="ChEBI" id="CHEBI:456216"/>
        <dbReference type="EC" id="5.6.2.3"/>
    </reaction>
</comment>
<dbReference type="GO" id="GO:0005524">
    <property type="term" value="F:ATP binding"/>
    <property type="evidence" value="ECO:0007669"/>
    <property type="project" value="UniProtKB-KW"/>
</dbReference>
<comment type="similarity">
    <text evidence="1">Belongs to the HerA family.</text>
</comment>
<evidence type="ECO:0000256" key="4">
    <source>
        <dbReference type="ARBA" id="ARBA00048988"/>
    </source>
</evidence>
<dbReference type="InterPro" id="IPR002789">
    <property type="entry name" value="HerA_central"/>
</dbReference>
<evidence type="ECO:0000259" key="5">
    <source>
        <dbReference type="Pfam" id="PF01935"/>
    </source>
</evidence>
<comment type="catalytic activity">
    <reaction evidence="4">
        <text>ATP + H2O = ADP + phosphate + H(+)</text>
        <dbReference type="Rhea" id="RHEA:13065"/>
        <dbReference type="ChEBI" id="CHEBI:15377"/>
        <dbReference type="ChEBI" id="CHEBI:15378"/>
        <dbReference type="ChEBI" id="CHEBI:30616"/>
        <dbReference type="ChEBI" id="CHEBI:43474"/>
        <dbReference type="ChEBI" id="CHEBI:456216"/>
        <dbReference type="EC" id="5.6.2.4"/>
    </reaction>
</comment>
<dbReference type="PANTHER" id="PTHR42957">
    <property type="entry name" value="HELICASE MJ1565-RELATED"/>
    <property type="match status" value="1"/>
</dbReference>
<gene>
    <name evidence="6" type="ORF">ENV14_08280</name>
</gene>
<sequence>MFLGLGMREVGVVTSNSRSYEAPVLVYKEAEAFVKEEVLVLVEDAKFGKRFLGVLRFVTKLDPLLTASQRSAVIERPELAEEGIEIPYETCVVRIIGEVAGGRLEPPVTPPTPRSKVFLVESPTDLKLELGSGLVIGVHKYSGVEIPMNPDALRYHIAVVGTTGTGKSRLVKALIDEVLAKTGWSVVVFDHTGMDYSLYWPSSVVKADRVVLDVNTITEGLKVAIGSAEKLLEDYMPLALLRYIACKSESQLCSQLEHLYGVGNGGRKGASKSGEAPASAPPPVNISRELVEELTKSISCKGLWSAADLAKVAAETSQSLGAHRPTPQKLTLYLTLFGEPYVKRLNNMALRVDELVERVCRDRLLVVDLSTIETEARRVIVKRFLERLWEMVTERLEPVNMLVVIDEAHNYVCQYGCAPSNTLVEKTLREGRKWGLGVVLASQRVVDFAPDVRNNVNTVFFSKLQTPYDFDQLRGFVDLAGIRPEVLSLLSTREFFFAGLGNPLRYPMLIKVREVGEPRRAAH</sequence>
<evidence type="ECO:0000256" key="2">
    <source>
        <dbReference type="ARBA" id="ARBA00034617"/>
    </source>
</evidence>
<dbReference type="Pfam" id="PF01935">
    <property type="entry name" value="DUF87"/>
    <property type="match status" value="1"/>
</dbReference>
<dbReference type="GO" id="GO:0043139">
    <property type="term" value="F:5'-3' DNA helicase activity"/>
    <property type="evidence" value="ECO:0007669"/>
    <property type="project" value="UniProtKB-EC"/>
</dbReference>
<feature type="domain" description="Helicase HerA central" evidence="5">
    <location>
        <begin position="136"/>
        <end position="387"/>
    </location>
</feature>
<dbReference type="EMBL" id="DTFF01000067">
    <property type="protein sequence ID" value="HGI88363.1"/>
    <property type="molecule type" value="Genomic_DNA"/>
</dbReference>
<reference evidence="6" key="1">
    <citation type="journal article" date="2020" name="mSystems">
        <title>Genome- and Community-Level Interaction Insights into Carbon Utilization and Element Cycling Functions of Hydrothermarchaeota in Hydrothermal Sediment.</title>
        <authorList>
            <person name="Zhou Z."/>
            <person name="Liu Y."/>
            <person name="Xu W."/>
            <person name="Pan J."/>
            <person name="Luo Z.H."/>
            <person name="Li M."/>
        </authorList>
    </citation>
    <scope>NUCLEOTIDE SEQUENCE [LARGE SCALE GENOMIC DNA]</scope>
    <source>
        <strain evidence="6">SpSt-732</strain>
    </source>
</reference>
<evidence type="ECO:0000256" key="3">
    <source>
        <dbReference type="ARBA" id="ARBA00048954"/>
    </source>
</evidence>
<dbReference type="SUPFAM" id="SSF52540">
    <property type="entry name" value="P-loop containing nucleoside triphosphate hydrolases"/>
    <property type="match status" value="1"/>
</dbReference>
<organism evidence="6">
    <name type="scientific">Ignisphaera aggregans</name>
    <dbReference type="NCBI Taxonomy" id="334771"/>
    <lineage>
        <taxon>Archaea</taxon>
        <taxon>Thermoproteota</taxon>
        <taxon>Thermoprotei</taxon>
        <taxon>Desulfurococcales</taxon>
        <taxon>Desulfurococcaceae</taxon>
        <taxon>Ignisphaera</taxon>
    </lineage>
</organism>
<dbReference type="InterPro" id="IPR027417">
    <property type="entry name" value="P-loop_NTPase"/>
</dbReference>
<keyword evidence="6" id="KW-0547">Nucleotide-binding</keyword>
<name>A0A7C4FGQ1_9CREN</name>
<evidence type="ECO:0000256" key="1">
    <source>
        <dbReference type="ARBA" id="ARBA00007816"/>
    </source>
</evidence>
<keyword evidence="6" id="KW-0067">ATP-binding</keyword>